<evidence type="ECO:0000259" key="2">
    <source>
        <dbReference type="PROSITE" id="PS50914"/>
    </source>
</evidence>
<dbReference type="InterPro" id="IPR001775">
    <property type="entry name" value="GspD/PilQ"/>
</dbReference>
<dbReference type="PANTHER" id="PTHR30332:SF17">
    <property type="entry name" value="TYPE IV PILIATION SYSTEM PROTEIN DR_0774-RELATED"/>
    <property type="match status" value="1"/>
</dbReference>
<dbReference type="GO" id="GO:0015627">
    <property type="term" value="C:type II protein secretion system complex"/>
    <property type="evidence" value="ECO:0007669"/>
    <property type="project" value="TreeGrafter"/>
</dbReference>
<organism evidence="3 4">
    <name type="scientific">Pelagibacterium lentulum</name>
    <dbReference type="NCBI Taxonomy" id="2029865"/>
    <lineage>
        <taxon>Bacteria</taxon>
        <taxon>Pseudomonadati</taxon>
        <taxon>Pseudomonadota</taxon>
        <taxon>Alphaproteobacteria</taxon>
        <taxon>Hyphomicrobiales</taxon>
        <taxon>Devosiaceae</taxon>
        <taxon>Pelagibacterium</taxon>
    </lineage>
</organism>
<dbReference type="InterPro" id="IPR007055">
    <property type="entry name" value="BON_dom"/>
</dbReference>
<dbReference type="RefSeq" id="WP_164735031.1">
    <property type="nucleotide sequence ID" value="NZ_BMKB01000001.1"/>
</dbReference>
<feature type="domain" description="BON" evidence="2">
    <location>
        <begin position="119"/>
        <end position="188"/>
    </location>
</feature>
<dbReference type="PROSITE" id="PS50914">
    <property type="entry name" value="BON"/>
    <property type="match status" value="1"/>
</dbReference>
<name>A0A916R6J9_9HYPH</name>
<accession>A0A916R6J9</accession>
<sequence>MKLHTMRKKFSALSLMMRTMLAGAVIGGALYALPAAASSAPHLRIAHNEVGRTQHIQLGVNKSVIIDLPVDAGEVIVSQPGVANAIMRTKTRAVIQGISAGETNIFFLDPRGGGIAVIEISVAQDSSGLSATINRLLPGARVQVQSFANSVILSGEVNSGDDLEKAIAIAGQYVGGPDNVTSVINVSGGQQVMLKVTVAEVKRDAARELGINLGAFLNSGLGTSLITTPWNGTATTATLGTGFTAGDFRLNATLRALEDRGAMRTLAEPTLTAISGEEAEFFAGGEFPVPTEIDDDGRVTYEFKEFGVNLGFTPTVRSNGIIGLVVKTSVSELSTEGSLGPIMATRERRASTSVELPQGTTLAIGGLIEERVRQQIHQVPGLGNIPILGALFRSREFVHSETELVILVTPIIAYPQHTPVPLPTDNTAISSDAEAIFLGRMETLYGVTGGKGTGQFRGSVGFVLD</sequence>
<dbReference type="Pfam" id="PF04972">
    <property type="entry name" value="BON"/>
    <property type="match status" value="1"/>
</dbReference>
<dbReference type="GO" id="GO:0009306">
    <property type="term" value="P:protein secretion"/>
    <property type="evidence" value="ECO:0007669"/>
    <property type="project" value="InterPro"/>
</dbReference>
<dbReference type="Proteomes" id="UP000596977">
    <property type="component" value="Unassembled WGS sequence"/>
</dbReference>
<dbReference type="Pfam" id="PF00263">
    <property type="entry name" value="Secretin"/>
    <property type="match status" value="1"/>
</dbReference>
<dbReference type="InterPro" id="IPR004846">
    <property type="entry name" value="T2SS/T3SS_dom"/>
</dbReference>
<evidence type="ECO:0000313" key="4">
    <source>
        <dbReference type="Proteomes" id="UP000596977"/>
    </source>
</evidence>
<dbReference type="InterPro" id="IPR050810">
    <property type="entry name" value="Bact_Secretion_Sys_Channel"/>
</dbReference>
<gene>
    <name evidence="3" type="ORF">GCM10011499_06000</name>
</gene>
<protein>
    <submittedName>
        <fullName evidence="3">Secretin</fullName>
    </submittedName>
</protein>
<dbReference type="EMBL" id="BMKB01000001">
    <property type="protein sequence ID" value="GGA39359.1"/>
    <property type="molecule type" value="Genomic_DNA"/>
</dbReference>
<dbReference type="PRINTS" id="PR00811">
    <property type="entry name" value="BCTERIALGSPD"/>
</dbReference>
<keyword evidence="4" id="KW-1185">Reference proteome</keyword>
<evidence type="ECO:0000256" key="1">
    <source>
        <dbReference type="RuleBase" id="RU004003"/>
    </source>
</evidence>
<reference evidence="3 4" key="1">
    <citation type="journal article" date="2014" name="Int. J. Syst. Evol. Microbiol.">
        <title>Complete genome sequence of Corynebacterium casei LMG S-19264T (=DSM 44701T), isolated from a smear-ripened cheese.</title>
        <authorList>
            <consortium name="US DOE Joint Genome Institute (JGI-PGF)"/>
            <person name="Walter F."/>
            <person name="Albersmeier A."/>
            <person name="Kalinowski J."/>
            <person name="Ruckert C."/>
        </authorList>
    </citation>
    <scope>NUCLEOTIDE SEQUENCE [LARGE SCALE GENOMIC DNA]</scope>
    <source>
        <strain evidence="3 4">CGMCC 1.15896</strain>
    </source>
</reference>
<proteinExistence type="inferred from homology"/>
<dbReference type="PANTHER" id="PTHR30332">
    <property type="entry name" value="PROBABLE GENERAL SECRETION PATHWAY PROTEIN D"/>
    <property type="match status" value="1"/>
</dbReference>
<dbReference type="InterPro" id="IPR032789">
    <property type="entry name" value="T2SS-T3SS_pil_N"/>
</dbReference>
<comment type="caution">
    <text evidence="3">The sequence shown here is derived from an EMBL/GenBank/DDBJ whole genome shotgun (WGS) entry which is preliminary data.</text>
</comment>
<comment type="similarity">
    <text evidence="1">Belongs to the bacterial secretin family.</text>
</comment>
<dbReference type="Pfam" id="PF13629">
    <property type="entry name" value="T2SS-T3SS_pil_N"/>
    <property type="match status" value="1"/>
</dbReference>
<evidence type="ECO:0000313" key="3">
    <source>
        <dbReference type="EMBL" id="GGA39359.1"/>
    </source>
</evidence>
<dbReference type="AlphaFoldDB" id="A0A916R6J9"/>